<feature type="domain" description="2-oxoacid dehydrogenase acyltransferase catalytic" evidence="1">
    <location>
        <begin position="192"/>
        <end position="274"/>
    </location>
</feature>
<dbReference type="Gene3D" id="3.30.559.10">
    <property type="entry name" value="Chloramphenicol acetyltransferase-like domain"/>
    <property type="match status" value="2"/>
</dbReference>
<dbReference type="Proteomes" id="UP001629536">
    <property type="component" value="Unassembled WGS sequence"/>
</dbReference>
<evidence type="ECO:0000259" key="1">
    <source>
        <dbReference type="Pfam" id="PF00198"/>
    </source>
</evidence>
<gene>
    <name evidence="2" type="ORF">ABGF40_02905</name>
</gene>
<dbReference type="RefSeq" id="WP_408105426.1">
    <property type="nucleotide sequence ID" value="NZ_JBFNFH010000004.1"/>
</dbReference>
<dbReference type="InterPro" id="IPR001078">
    <property type="entry name" value="2-oxoacid_DH_actylTfrase"/>
</dbReference>
<protein>
    <submittedName>
        <fullName evidence="2">2-oxo acid dehydrogenase subunit E2</fullName>
    </submittedName>
</protein>
<proteinExistence type="predicted"/>
<evidence type="ECO:0000313" key="2">
    <source>
        <dbReference type="EMBL" id="MFM1524615.1"/>
    </source>
</evidence>
<dbReference type="Pfam" id="PF00198">
    <property type="entry name" value="2-oxoacid_dh"/>
    <property type="match status" value="1"/>
</dbReference>
<comment type="caution">
    <text evidence="2">The sequence shown here is derived from an EMBL/GenBank/DDBJ whole genome shotgun (WGS) entry which is preliminary data.</text>
</comment>
<dbReference type="SUPFAM" id="SSF52777">
    <property type="entry name" value="CoA-dependent acyltransferases"/>
    <property type="match status" value="1"/>
</dbReference>
<evidence type="ECO:0000313" key="3">
    <source>
        <dbReference type="Proteomes" id="UP001629536"/>
    </source>
</evidence>
<sequence>MFFKRKDGYKIEVDPFSRFIPLIMKERNDALVALNQEISLEPFDIYIRKVYEKTGVRLSYMHIIYAAMARTYKEKPKINQFIINGRYYMRNEIIISMVVKKAMTEDAAETTLKFKFKGDETPLQVRDILNKEIQAEKDTKTDVKNATDLFVKGLSKTPLFILKFLVGSIKFLDKINMIPSSALEASPFHASAFITNLGSIGLDAALHHIYNLGTIGAFLSIGKKGKKIVKKNNEFIEEKIMNIGFVIDERICDGFYYAAAMRRFFRYLNNPEKLEEPVNLED</sequence>
<accession>A0ABW9F595</accession>
<dbReference type="EMBL" id="JBFNFH010000004">
    <property type="protein sequence ID" value="MFM1524615.1"/>
    <property type="molecule type" value="Genomic_DNA"/>
</dbReference>
<dbReference type="InterPro" id="IPR023213">
    <property type="entry name" value="CAT-like_dom_sf"/>
</dbReference>
<keyword evidence="3" id="KW-1185">Reference proteome</keyword>
<reference evidence="2 3" key="1">
    <citation type="journal article" date="2024" name="Front. Microbiol.">
        <title>Pangenomic and biochemical analyses of Helcococcus ovis reveal widespread tetracycline resistance and a novel bacterial species, Helcococcus bovis.</title>
        <authorList>
            <person name="Cunha F."/>
            <person name="Zhai Y."/>
            <person name="Casaro S."/>
            <person name="Jones K.L."/>
            <person name="Hernandez M."/>
            <person name="Bisinotto R.S."/>
            <person name="Kariyawasam S."/>
            <person name="Brown M.B."/>
            <person name="Phillips A."/>
            <person name="Jeong K.C."/>
            <person name="Galvao K.N."/>
        </authorList>
    </citation>
    <scope>NUCLEOTIDE SEQUENCE [LARGE SCALE GENOMIC DNA]</scope>
    <source>
        <strain evidence="2 3">KG197</strain>
    </source>
</reference>
<organism evidence="2 3">
    <name type="scientific">Helcococcus bovis</name>
    <dbReference type="NCBI Taxonomy" id="3153252"/>
    <lineage>
        <taxon>Bacteria</taxon>
        <taxon>Bacillati</taxon>
        <taxon>Bacillota</taxon>
        <taxon>Tissierellia</taxon>
        <taxon>Tissierellales</taxon>
        <taxon>Peptoniphilaceae</taxon>
        <taxon>Helcococcus</taxon>
    </lineage>
</organism>
<name>A0ABW9F595_9FIRM</name>